<evidence type="ECO:0000256" key="5">
    <source>
        <dbReference type="SAM" id="MobiDB-lite"/>
    </source>
</evidence>
<dbReference type="SMART" id="SM00255">
    <property type="entry name" value="TIR"/>
    <property type="match status" value="1"/>
</dbReference>
<keyword evidence="1" id="KW-0433">Leucine-rich repeat</keyword>
<dbReference type="InterPro" id="IPR055414">
    <property type="entry name" value="LRR_R13L4/SHOC2-like"/>
</dbReference>
<dbReference type="Pfam" id="PF00931">
    <property type="entry name" value="NB-ARC"/>
    <property type="match status" value="1"/>
</dbReference>
<dbReference type="Gene3D" id="3.40.50.300">
    <property type="entry name" value="P-loop containing nucleotide triphosphate hydrolases"/>
    <property type="match status" value="1"/>
</dbReference>
<dbReference type="Proteomes" id="UP000806378">
    <property type="component" value="Unassembled WGS sequence"/>
</dbReference>
<dbReference type="InterPro" id="IPR044974">
    <property type="entry name" value="Disease_R_plants"/>
</dbReference>
<dbReference type="InterPro" id="IPR000157">
    <property type="entry name" value="TIR_dom"/>
</dbReference>
<gene>
    <name evidence="7" type="ORF">BT93_L0681</name>
</gene>
<keyword evidence="2" id="KW-0677">Repeat</keyword>
<keyword evidence="4" id="KW-0520">NAD</keyword>
<dbReference type="InterPro" id="IPR003591">
    <property type="entry name" value="Leu-rich_rpt_typical-subtyp"/>
</dbReference>
<protein>
    <recommendedName>
        <fullName evidence="6">TIR domain-containing protein</fullName>
    </recommendedName>
</protein>
<dbReference type="SMART" id="SM00369">
    <property type="entry name" value="LRR_TYP"/>
    <property type="match status" value="3"/>
</dbReference>
<dbReference type="AlphaFoldDB" id="A0A8T0CQR3"/>
<dbReference type="Pfam" id="PF23598">
    <property type="entry name" value="LRR_14"/>
    <property type="match status" value="1"/>
</dbReference>
<dbReference type="OrthoDB" id="2018313at2759"/>
<dbReference type="SUPFAM" id="SSF52058">
    <property type="entry name" value="L domain-like"/>
    <property type="match status" value="2"/>
</dbReference>
<feature type="compositionally biased region" description="Low complexity" evidence="5">
    <location>
        <begin position="17"/>
        <end position="28"/>
    </location>
</feature>
<organism evidence="7 8">
    <name type="scientific">Corymbia citriodora subsp. variegata</name>
    <dbReference type="NCBI Taxonomy" id="360336"/>
    <lineage>
        <taxon>Eukaryota</taxon>
        <taxon>Viridiplantae</taxon>
        <taxon>Streptophyta</taxon>
        <taxon>Embryophyta</taxon>
        <taxon>Tracheophyta</taxon>
        <taxon>Spermatophyta</taxon>
        <taxon>Magnoliopsida</taxon>
        <taxon>eudicotyledons</taxon>
        <taxon>Gunneridae</taxon>
        <taxon>Pentapetalae</taxon>
        <taxon>rosids</taxon>
        <taxon>malvids</taxon>
        <taxon>Myrtales</taxon>
        <taxon>Myrtaceae</taxon>
        <taxon>Myrtoideae</taxon>
        <taxon>Eucalypteae</taxon>
        <taxon>Corymbia</taxon>
    </lineage>
</organism>
<feature type="region of interest" description="Disordered" evidence="5">
    <location>
        <begin position="1215"/>
        <end position="1262"/>
    </location>
</feature>
<dbReference type="PANTHER" id="PTHR11017:SF570">
    <property type="entry name" value="DISEASE RESISTANCE PROTEIN (TIR-NBS CLASS)-RELATED"/>
    <property type="match status" value="1"/>
</dbReference>
<comment type="caution">
    <text evidence="7">The sequence shown here is derived from an EMBL/GenBank/DDBJ whole genome shotgun (WGS) entry which is preliminary data.</text>
</comment>
<dbReference type="InterPro" id="IPR042197">
    <property type="entry name" value="Apaf_helical"/>
</dbReference>
<dbReference type="GO" id="GO:0051707">
    <property type="term" value="P:response to other organism"/>
    <property type="evidence" value="ECO:0007669"/>
    <property type="project" value="UniProtKB-ARBA"/>
</dbReference>
<dbReference type="InterPro" id="IPR002182">
    <property type="entry name" value="NB-ARC"/>
</dbReference>
<feature type="compositionally biased region" description="Acidic residues" evidence="5">
    <location>
        <begin position="1241"/>
        <end position="1262"/>
    </location>
</feature>
<feature type="region of interest" description="Disordered" evidence="5">
    <location>
        <begin position="17"/>
        <end position="43"/>
    </location>
</feature>
<evidence type="ECO:0000256" key="1">
    <source>
        <dbReference type="ARBA" id="ARBA00022614"/>
    </source>
</evidence>
<dbReference type="InterPro" id="IPR058192">
    <property type="entry name" value="WHD_ROQ1-like"/>
</dbReference>
<dbReference type="InterPro" id="IPR027417">
    <property type="entry name" value="P-loop_NTPase"/>
</dbReference>
<evidence type="ECO:0000256" key="2">
    <source>
        <dbReference type="ARBA" id="ARBA00022737"/>
    </source>
</evidence>
<evidence type="ECO:0000259" key="6">
    <source>
        <dbReference type="PROSITE" id="PS50104"/>
    </source>
</evidence>
<accession>A0A8T0CQR3</accession>
<dbReference type="PROSITE" id="PS50104">
    <property type="entry name" value="TIR"/>
    <property type="match status" value="1"/>
</dbReference>
<dbReference type="EMBL" id="MU089755">
    <property type="protein sequence ID" value="KAF7849524.1"/>
    <property type="molecule type" value="Genomic_DNA"/>
</dbReference>
<dbReference type="GO" id="GO:0007165">
    <property type="term" value="P:signal transduction"/>
    <property type="evidence" value="ECO:0007669"/>
    <property type="project" value="InterPro"/>
</dbReference>
<dbReference type="FunFam" id="3.40.50.10140:FF:000007">
    <property type="entry name" value="Disease resistance protein (TIR-NBS-LRR class)"/>
    <property type="match status" value="1"/>
</dbReference>
<dbReference type="GO" id="GO:0006952">
    <property type="term" value="P:defense response"/>
    <property type="evidence" value="ECO:0007669"/>
    <property type="project" value="UniProtKB-KW"/>
</dbReference>
<dbReference type="Gene3D" id="3.40.50.10140">
    <property type="entry name" value="Toll/interleukin-1 receptor homology (TIR) domain"/>
    <property type="match status" value="1"/>
</dbReference>
<name>A0A8T0CQR3_CORYI</name>
<dbReference type="PANTHER" id="PTHR11017">
    <property type="entry name" value="LEUCINE-RICH REPEAT-CONTAINING PROTEIN"/>
    <property type="match status" value="1"/>
</dbReference>
<dbReference type="SUPFAM" id="SSF52200">
    <property type="entry name" value="Toll/Interleukin receptor TIR domain"/>
    <property type="match status" value="1"/>
</dbReference>
<sequence length="1262" mass="144307">MLFYFFLKRRSKGINGGEANNSAAANDGTAGGDSSDHTSTEGQGMAISSGYDYEVFLSFRGPDTRAAFTDFLYTSMKDAGIRVYRDDEDLRKGEEFGPELLQAIKQSKISIPIFSKDYASSPWCLKEVVQMVECQKTKGQKIMPIFYDVAPTEVRYQTGGYEKAFHSHKNKKRHDEKTVQKWKDSLIVVGQIVGWDLHSMSNRREGEFAKKVTKTVLNELKKAYLVVSERLVNVDNHVDEIMKMIGDGTSETRIIGVHGMGGIGKTTIAKIIYNKLSHNFENCCFLRDIRETSKGSGIQCLQTQLISDILDNKCFDIKDIDEGIQEIKDRLSNKKVLLLLDDVEEENHIDALVGNRDWFSRGSKIIITTRNKYILDDPKVDSSYELRNMDPNRSLQLFSKHAFRRDSPLDDYIVQSNRAIDIARGLPLALEVIGSLLCRTKKEMWDDILKRLESVPHDKVQRKLKISYDDLNDRHKDIFLDIACLFIGYDKDIMVHFWDASRFFPKVAIEDLQNRSLIKIKENKKVWMHDQLRDLGREIVRQESKMKIEKQSRVWDPKEALYLLRRPEQGKKEVQALCLKFDDKEKDHFAYEDFKSFSDLRLLQVDNRKGKCCQDELPLKVPSTNVSRENSDLLPQLRWLSWKNIPPAFKITSFFTENVVILNLSRSGITHDWEGWNNMEVSFIIENTHYFILSYLKVMKNLKVLDLHCCPILERTPNFPAHSNLERLILWGCDKLVEIDRSICQLKCLVSLKVEGCSSLQRLPKEVGGDLTSLEYLSPEHCNSSERLSDTIRNLESLIELDISFTGIKELPNSIGKWKNLKVVKMSKSAIRNIPNALWTLENLEEIEATLDHDFDVEIGDCISRNRSLRILKLEKARIYVVPTLPKSLIILALDRVHMNSFPYLSNLVNLKELELSIVNDGESDEYPMPQWIENLSKLESLKVDSNHVTALPTHMSRLLPRLKRLELCCARLHSLPSLPSSLSTLTLYSQDVTNLPTDVKSLLPQLTFLRLRCPNLCCRLSLPSSLSTLYLESRDMITLPTDISSLLPRLHALSLRNCRDLHCLPSLPSSLSDLSLSHCESLSSLGDLSNLKKLSSLSIGDCAISEIRGLDLLENLLYLHFRKLPQVETLPSLSNFNRLRFLRVSNCGNLVEIHGKLPQSLKKLEIRQCGSLEELPDLSSLKGLKRVQIKCCGKLNVEAISSLCLEKSVKFTEENEWGEKDDESESEQEDDESESKSEGEGDEDEYEGEDDKSENEEEDDE</sequence>
<dbReference type="SUPFAM" id="SSF52540">
    <property type="entry name" value="P-loop containing nucleoside triphosphate hydrolases"/>
    <property type="match status" value="1"/>
</dbReference>
<proteinExistence type="predicted"/>
<dbReference type="InterPro" id="IPR035897">
    <property type="entry name" value="Toll_tir_struct_dom_sf"/>
</dbReference>
<dbReference type="Gene3D" id="3.80.10.10">
    <property type="entry name" value="Ribonuclease Inhibitor"/>
    <property type="match status" value="3"/>
</dbReference>
<dbReference type="Gramene" id="rna-gnl|WGS:JABURB|Cocit.L0681.1">
    <property type="protein sequence ID" value="cds-KAF7849524.1"/>
    <property type="gene ID" value="gene-BT93_L0681"/>
</dbReference>
<dbReference type="InterPro" id="IPR032675">
    <property type="entry name" value="LRR_dom_sf"/>
</dbReference>
<evidence type="ECO:0000256" key="3">
    <source>
        <dbReference type="ARBA" id="ARBA00022821"/>
    </source>
</evidence>
<dbReference type="PRINTS" id="PR00364">
    <property type="entry name" value="DISEASERSIST"/>
</dbReference>
<dbReference type="Pfam" id="PF01582">
    <property type="entry name" value="TIR"/>
    <property type="match status" value="1"/>
</dbReference>
<feature type="domain" description="TIR" evidence="6">
    <location>
        <begin position="51"/>
        <end position="216"/>
    </location>
</feature>
<dbReference type="GO" id="GO:0043531">
    <property type="term" value="F:ADP binding"/>
    <property type="evidence" value="ECO:0007669"/>
    <property type="project" value="InterPro"/>
</dbReference>
<evidence type="ECO:0000313" key="8">
    <source>
        <dbReference type="Proteomes" id="UP000806378"/>
    </source>
</evidence>
<keyword evidence="3" id="KW-0611">Plant defense</keyword>
<evidence type="ECO:0000256" key="4">
    <source>
        <dbReference type="ARBA" id="ARBA00023027"/>
    </source>
</evidence>
<dbReference type="Gene3D" id="1.10.8.430">
    <property type="entry name" value="Helical domain of apoptotic protease-activating factors"/>
    <property type="match status" value="1"/>
</dbReference>
<evidence type="ECO:0000313" key="7">
    <source>
        <dbReference type="EMBL" id="KAF7849524.1"/>
    </source>
</evidence>
<feature type="compositionally biased region" description="Acidic residues" evidence="5">
    <location>
        <begin position="1215"/>
        <end position="1234"/>
    </location>
</feature>
<reference evidence="7" key="1">
    <citation type="submission" date="2020-05" db="EMBL/GenBank/DDBJ databases">
        <title>WGS assembly of Corymbia citriodora subspecies variegata.</title>
        <authorList>
            <person name="Barry K."/>
            <person name="Hundley H."/>
            <person name="Shu S."/>
            <person name="Jenkins J."/>
            <person name="Grimwood J."/>
            <person name="Baten A."/>
        </authorList>
    </citation>
    <scope>NUCLEOTIDE SEQUENCE</scope>
    <source>
        <strain evidence="7">CV2-018</strain>
    </source>
</reference>
<dbReference type="Pfam" id="PF23282">
    <property type="entry name" value="WHD_ROQ1"/>
    <property type="match status" value="1"/>
</dbReference>
<keyword evidence="8" id="KW-1185">Reference proteome</keyword>